<reference evidence="2 3" key="1">
    <citation type="submission" date="2018-02" db="EMBL/GenBank/DDBJ databases">
        <title>Mycoplasma marinum and Mycoplasma todarodis sp. nov., moderately halophilic and psychrotolerant mycoplasmas isolated from cephalopods.</title>
        <authorList>
            <person name="Viver T."/>
        </authorList>
    </citation>
    <scope>NUCLEOTIDE SEQUENCE [LARGE SCALE GENOMIC DNA]</scope>
    <source>
        <strain evidence="2 3">PE</strain>
    </source>
</reference>
<organism evidence="2 3">
    <name type="scientific">Mycoplasma marinum</name>
    <dbReference type="NCBI Taxonomy" id="1937190"/>
    <lineage>
        <taxon>Bacteria</taxon>
        <taxon>Bacillati</taxon>
        <taxon>Mycoplasmatota</taxon>
        <taxon>Mollicutes</taxon>
        <taxon>Mycoplasmataceae</taxon>
        <taxon>Mycoplasma</taxon>
    </lineage>
</organism>
<feature type="transmembrane region" description="Helical" evidence="1">
    <location>
        <begin position="105"/>
        <end position="126"/>
    </location>
</feature>
<keyword evidence="1" id="KW-1133">Transmembrane helix</keyword>
<comment type="caution">
    <text evidence="2">The sequence shown here is derived from an EMBL/GenBank/DDBJ whole genome shotgun (WGS) entry which is preliminary data.</text>
</comment>
<feature type="transmembrane region" description="Helical" evidence="1">
    <location>
        <begin position="133"/>
        <end position="156"/>
    </location>
</feature>
<protein>
    <submittedName>
        <fullName evidence="2">Uncharacterized protein</fullName>
    </submittedName>
</protein>
<keyword evidence="1" id="KW-0472">Membrane</keyword>
<evidence type="ECO:0000313" key="3">
    <source>
        <dbReference type="Proteomes" id="UP000294192"/>
    </source>
</evidence>
<feature type="transmembrane region" description="Helical" evidence="1">
    <location>
        <begin position="41"/>
        <end position="65"/>
    </location>
</feature>
<sequence length="227" mass="26938">MPNHFKQNKILPIVVFLISAFISLFSFIWNDQIVDFENKHHVTWVVIIIVFAVIDIINSAMFLIFKKLSWNKNTFSKIFFIFLNICSMTTILFLALPIVFNNTKLHWMIAILVGIKIVEILSILFFKNVKNAVILKWIFTLIVTVIPILVGVVLHIEKIWEISTTILIWECASMFIEFNYDNKDYIYERTILNRNPFYQNGMQFFILIFFWFIMWGLIMSAFDKNND</sequence>
<proteinExistence type="predicted"/>
<accession>A0A4R0XW16</accession>
<feature type="transmembrane region" description="Helical" evidence="1">
    <location>
        <begin position="162"/>
        <end position="180"/>
    </location>
</feature>
<evidence type="ECO:0000313" key="2">
    <source>
        <dbReference type="EMBL" id="TCG11151.1"/>
    </source>
</evidence>
<name>A0A4R0XW16_9MOLU</name>
<evidence type="ECO:0000256" key="1">
    <source>
        <dbReference type="SAM" id="Phobius"/>
    </source>
</evidence>
<gene>
    <name evidence="2" type="ORF">C4B24_03055</name>
</gene>
<dbReference type="AlphaFoldDB" id="A0A4R0XW16"/>
<keyword evidence="3" id="KW-1185">Reference proteome</keyword>
<dbReference type="EMBL" id="PSZO01000012">
    <property type="protein sequence ID" value="TCG11151.1"/>
    <property type="molecule type" value="Genomic_DNA"/>
</dbReference>
<keyword evidence="1" id="KW-0812">Transmembrane</keyword>
<dbReference type="Proteomes" id="UP000294192">
    <property type="component" value="Unassembled WGS sequence"/>
</dbReference>
<feature type="transmembrane region" description="Helical" evidence="1">
    <location>
        <begin position="201"/>
        <end position="222"/>
    </location>
</feature>
<dbReference type="RefSeq" id="WP_131599229.1">
    <property type="nucleotide sequence ID" value="NZ_CBDBYK010000014.1"/>
</dbReference>
<feature type="transmembrane region" description="Helical" evidence="1">
    <location>
        <begin position="10"/>
        <end position="29"/>
    </location>
</feature>
<feature type="transmembrane region" description="Helical" evidence="1">
    <location>
        <begin position="77"/>
        <end position="99"/>
    </location>
</feature>